<protein>
    <submittedName>
        <fullName evidence="1">Uncharacterized protein</fullName>
    </submittedName>
</protein>
<evidence type="ECO:0000313" key="2">
    <source>
        <dbReference type="Proteomes" id="UP000250222"/>
    </source>
</evidence>
<keyword evidence="2" id="KW-1185">Reference proteome</keyword>
<proteinExistence type="predicted"/>
<dbReference type="Proteomes" id="UP000250222">
    <property type="component" value="Unassembled WGS sequence"/>
</dbReference>
<reference evidence="1 2" key="1">
    <citation type="submission" date="2016-10" db="EMBL/GenBank/DDBJ databases">
        <authorList>
            <person name="Cai Z."/>
        </authorList>
    </citation>
    <scope>NUCLEOTIDE SEQUENCE [LARGE SCALE GENOMIC DNA]</scope>
    <source>
        <strain evidence="1 2">CGMCC 1.10826</strain>
    </source>
</reference>
<sequence>MVTTVLPQWLWGGEPLEFLKIAGLRARDGGQGLRIQTEEAYLRRRRASLVNEAEVIDWRGRKQAGFHSLADVADPKLEEPILRELMESGLVPERVEPIDLPTFLQLLRLDLTLARADGLPAACEAAVANLRDPAVSSGYVEAIPHAAVHTISRSRRLVHRVKLISVLVRLRHDERLAAGDVSEALADHESGRRIFSSSGGLGDGVYGMDAYIAPLMAAISPAVWGFTVTRMHGTLIVSFGQHLPGTAPVPNELLRMLSSVGPDAPTALRPFGSPEVPAAAISWWAERLDALFAVLTDPQVFEGPGGEYEPIAALQNLLSVEQVFRRVNSILLAHHDTHARRPAFFTVMDTLTTLNRWILSKMADYDHAQAVLRKLQSSIPQAAQELLLPAARRGVEALRKLQDGFFLREADGKVRLRQDGTAMGIVPATAKYVDMLRDATHGFTTVRGGAAQRSEVSRMVAIHDGAVPHDLGLLGWLYLLDVLDNPERLRRILSADVRR</sequence>
<name>A0A2Y9AKM6_9MICO</name>
<dbReference type="AlphaFoldDB" id="A0A2Y9AKM6"/>
<accession>A0A2Y9AKM6</accession>
<dbReference type="EMBL" id="UETB01000010">
    <property type="protein sequence ID" value="SSA44725.1"/>
    <property type="molecule type" value="Genomic_DNA"/>
</dbReference>
<dbReference type="OrthoDB" id="5125215at2"/>
<dbReference type="RefSeq" id="WP_146237545.1">
    <property type="nucleotide sequence ID" value="NZ_QKLZ01000010.1"/>
</dbReference>
<organism evidence="1 2">
    <name type="scientific">Georgenia satyanarayanai</name>
    <dbReference type="NCBI Taxonomy" id="860221"/>
    <lineage>
        <taxon>Bacteria</taxon>
        <taxon>Bacillati</taxon>
        <taxon>Actinomycetota</taxon>
        <taxon>Actinomycetes</taxon>
        <taxon>Micrococcales</taxon>
        <taxon>Bogoriellaceae</taxon>
        <taxon>Georgenia</taxon>
    </lineage>
</organism>
<gene>
    <name evidence="1" type="ORF">SAMN05216184_11014</name>
</gene>
<evidence type="ECO:0000313" key="1">
    <source>
        <dbReference type="EMBL" id="SSA44725.1"/>
    </source>
</evidence>